<comment type="caution">
    <text evidence="1">The sequence shown here is derived from an EMBL/GenBank/DDBJ whole genome shotgun (WGS) entry which is preliminary data.</text>
</comment>
<organism evidence="1 2">
    <name type="scientific">Marinobacterium zhoushanense</name>
    <dbReference type="NCBI Taxonomy" id="1679163"/>
    <lineage>
        <taxon>Bacteria</taxon>
        <taxon>Pseudomonadati</taxon>
        <taxon>Pseudomonadota</taxon>
        <taxon>Gammaproteobacteria</taxon>
        <taxon>Oceanospirillales</taxon>
        <taxon>Oceanospirillaceae</taxon>
        <taxon>Marinobacterium</taxon>
    </lineage>
</organism>
<proteinExistence type="predicted"/>
<reference evidence="2" key="1">
    <citation type="journal article" date="2019" name="Int. J. Syst. Evol. Microbiol.">
        <title>The Global Catalogue of Microorganisms (GCM) 10K type strain sequencing project: providing services to taxonomists for standard genome sequencing and annotation.</title>
        <authorList>
            <consortium name="The Broad Institute Genomics Platform"/>
            <consortium name="The Broad Institute Genome Sequencing Center for Infectious Disease"/>
            <person name="Wu L."/>
            <person name="Ma J."/>
        </authorList>
    </citation>
    <scope>NUCLEOTIDE SEQUENCE [LARGE SCALE GENOMIC DNA]</scope>
    <source>
        <strain evidence="2">CGMCC 1.15341</strain>
    </source>
</reference>
<evidence type="ECO:0000313" key="1">
    <source>
        <dbReference type="EMBL" id="GGC05530.1"/>
    </source>
</evidence>
<keyword evidence="2" id="KW-1185">Reference proteome</keyword>
<name>A0ABQ1KQ49_9GAMM</name>
<gene>
    <name evidence="1" type="ORF">GCM10011352_34640</name>
</gene>
<dbReference type="EMBL" id="BMIJ01000007">
    <property type="protein sequence ID" value="GGC05530.1"/>
    <property type="molecule type" value="Genomic_DNA"/>
</dbReference>
<dbReference type="Proteomes" id="UP000629025">
    <property type="component" value="Unassembled WGS sequence"/>
</dbReference>
<protein>
    <submittedName>
        <fullName evidence="1">Uncharacterized protein</fullName>
    </submittedName>
</protein>
<accession>A0ABQ1KQ49</accession>
<sequence>MHIPDLPLAPKSVQEEKTMPTKMKIWSADQLKQMNEERFLVEMLDMFKFTPEFSDSDDSVKAMRECLNRVEEALRTRLEVAKED</sequence>
<evidence type="ECO:0000313" key="2">
    <source>
        <dbReference type="Proteomes" id="UP000629025"/>
    </source>
</evidence>